<evidence type="ECO:0000313" key="8">
    <source>
        <dbReference type="Proteomes" id="UP000594263"/>
    </source>
</evidence>
<name>A0A7N0T850_KALFE</name>
<dbReference type="PANTHER" id="PTHR31042:SF150">
    <property type="entry name" value="OS06G0661900 PROTEIN"/>
    <property type="match status" value="1"/>
</dbReference>
<sequence>MKTSKGWRLGMGDVHILPGSRHRSSSKGPVWILLLVSLVSIFLVLAYVYPLQRSAACYIISARGCEAIADWLPVAPERELSDEEIASRVVFRDILKIPAPKLKTPKIAFMFLSTGSLPFERLWDMFFRGHEGKFTVYVHASKDKPVHTSRYFVNRDIRSDQVVWGKISMVDAEKRLLANALDDSDNQHFVLLSDSCVPLHDFDYIYNYLLYSNVSYVDCFEDPGPHGNGRYSDHMLPEVALKDFRKGAQWFSIKRQHALVIMADYLYYAKFRDFCQPGLDGKNCYADEHYLPTFFHMIDPAGIANWSVTHVDWSEAKWHPKSYKAEDVTVELLKNITSIDVSVHVTSDEKKELQTRPCLWNGFKRPCYLFARKFLPETLDNLLELFSNYTGA</sequence>
<keyword evidence="5" id="KW-0325">Glycoprotein</keyword>
<evidence type="ECO:0000256" key="1">
    <source>
        <dbReference type="ARBA" id="ARBA00004606"/>
    </source>
</evidence>
<organism evidence="7 8">
    <name type="scientific">Kalanchoe fedtschenkoi</name>
    <name type="common">Lavender scallops</name>
    <name type="synonym">South American air plant</name>
    <dbReference type="NCBI Taxonomy" id="63787"/>
    <lineage>
        <taxon>Eukaryota</taxon>
        <taxon>Viridiplantae</taxon>
        <taxon>Streptophyta</taxon>
        <taxon>Embryophyta</taxon>
        <taxon>Tracheophyta</taxon>
        <taxon>Spermatophyta</taxon>
        <taxon>Magnoliopsida</taxon>
        <taxon>eudicotyledons</taxon>
        <taxon>Gunneridae</taxon>
        <taxon>Pentapetalae</taxon>
        <taxon>Saxifragales</taxon>
        <taxon>Crassulaceae</taxon>
        <taxon>Kalanchoe</taxon>
    </lineage>
</organism>
<dbReference type="GO" id="GO:0016757">
    <property type="term" value="F:glycosyltransferase activity"/>
    <property type="evidence" value="ECO:0007669"/>
    <property type="project" value="UniProtKB-KW"/>
</dbReference>
<dbReference type="OMA" id="NGIQRPC"/>
<accession>A0A7N0T850</accession>
<keyword evidence="2" id="KW-0328">Glycosyltransferase</keyword>
<keyword evidence="3" id="KW-0808">Transferase</keyword>
<keyword evidence="8" id="KW-1185">Reference proteome</keyword>
<dbReference type="Proteomes" id="UP000594263">
    <property type="component" value="Unplaced"/>
</dbReference>
<dbReference type="EnsemblPlants" id="Kaladp0024s0859.1.v1.1">
    <property type="protein sequence ID" value="Kaladp0024s0859.1.v1.1"/>
    <property type="gene ID" value="Kaladp0024s0859.v1.1"/>
</dbReference>
<evidence type="ECO:0000256" key="3">
    <source>
        <dbReference type="ARBA" id="ARBA00022679"/>
    </source>
</evidence>
<keyword evidence="6" id="KW-1133">Transmembrane helix</keyword>
<dbReference type="Pfam" id="PF02485">
    <property type="entry name" value="Branch"/>
    <property type="match status" value="1"/>
</dbReference>
<reference evidence="7" key="1">
    <citation type="submission" date="2021-01" db="UniProtKB">
        <authorList>
            <consortium name="EnsemblPlants"/>
        </authorList>
    </citation>
    <scope>IDENTIFICATION</scope>
</reference>
<dbReference type="Gramene" id="Kaladp0024s0859.1.v1.1">
    <property type="protein sequence ID" value="Kaladp0024s0859.1.v1.1"/>
    <property type="gene ID" value="Kaladp0024s0859.v1.1"/>
</dbReference>
<evidence type="ECO:0000313" key="7">
    <source>
        <dbReference type="EnsemblPlants" id="Kaladp0024s0859.1.v1.1"/>
    </source>
</evidence>
<evidence type="ECO:0000256" key="6">
    <source>
        <dbReference type="SAM" id="Phobius"/>
    </source>
</evidence>
<evidence type="ECO:0000256" key="4">
    <source>
        <dbReference type="ARBA" id="ARBA00023136"/>
    </source>
</evidence>
<dbReference type="GO" id="GO:0016020">
    <property type="term" value="C:membrane"/>
    <property type="evidence" value="ECO:0007669"/>
    <property type="project" value="UniProtKB-SubCell"/>
</dbReference>
<proteinExistence type="predicted"/>
<keyword evidence="4 6" id="KW-0472">Membrane</keyword>
<evidence type="ECO:0008006" key="9">
    <source>
        <dbReference type="Google" id="ProtNLM"/>
    </source>
</evidence>
<feature type="transmembrane region" description="Helical" evidence="6">
    <location>
        <begin position="30"/>
        <end position="49"/>
    </location>
</feature>
<dbReference type="AlphaFoldDB" id="A0A7N0T850"/>
<dbReference type="InterPro" id="IPR003406">
    <property type="entry name" value="Glyco_trans_14"/>
</dbReference>
<protein>
    <recommendedName>
        <fullName evidence="9">Core-2/I-branching beta-1,6-N-acetylglucosaminyltransferase family protein</fullName>
    </recommendedName>
</protein>
<comment type="subcellular location">
    <subcellularLocation>
        <location evidence="1">Membrane</location>
        <topology evidence="1">Single-pass type II membrane protein</topology>
    </subcellularLocation>
</comment>
<evidence type="ECO:0000256" key="5">
    <source>
        <dbReference type="ARBA" id="ARBA00023180"/>
    </source>
</evidence>
<dbReference type="InterPro" id="IPR044174">
    <property type="entry name" value="BC10-like"/>
</dbReference>
<evidence type="ECO:0000256" key="2">
    <source>
        <dbReference type="ARBA" id="ARBA00022676"/>
    </source>
</evidence>
<keyword evidence="6" id="KW-0812">Transmembrane</keyword>
<dbReference type="PANTHER" id="PTHR31042">
    <property type="entry name" value="CORE-2/I-BRANCHING BETA-1,6-N-ACETYLGLUCOSAMINYLTRANSFERASE FAMILY PROTEIN-RELATED"/>
    <property type="match status" value="1"/>
</dbReference>